<accession>A0A8A7QVL2</accession>
<dbReference type="KEGG" id="sdeo:D0436_23495"/>
<name>A0A8A7QVL2_9GAMM</name>
<protein>
    <submittedName>
        <fullName evidence="1">Transcriptional regulator</fullName>
    </submittedName>
</protein>
<organism evidence="1 2">
    <name type="scientific">Shewanella decolorationis</name>
    <dbReference type="NCBI Taxonomy" id="256839"/>
    <lineage>
        <taxon>Bacteria</taxon>
        <taxon>Pseudomonadati</taxon>
        <taxon>Pseudomonadota</taxon>
        <taxon>Gammaproteobacteria</taxon>
        <taxon>Alteromonadales</taxon>
        <taxon>Shewanellaceae</taxon>
        <taxon>Shewanella</taxon>
    </lineage>
</organism>
<gene>
    <name evidence="1" type="ORF">D0436_23495</name>
</gene>
<sequence length="84" mass="9681">MKIDTRMGRMLKLAERLHDNKTLDNETVNRIRSLSEQGLSEADYNIALKRIETLFHAVPNTPEGDELEALISFVNAYEDLNYPM</sequence>
<dbReference type="EMBL" id="CP031775">
    <property type="protein sequence ID" value="QTM65138.2"/>
    <property type="molecule type" value="Genomic_DNA"/>
</dbReference>
<evidence type="ECO:0000313" key="1">
    <source>
        <dbReference type="EMBL" id="QTM65138.2"/>
    </source>
</evidence>
<dbReference type="RefSeq" id="WP_209000260.1">
    <property type="nucleotide sequence ID" value="NZ_CP031775.2"/>
</dbReference>
<proteinExistence type="predicted"/>
<reference evidence="1 2" key="1">
    <citation type="journal article" date="2019" name="Ecotoxicol. Environ. Saf.">
        <title>Microbial characterization of heavy metal resistant bacterial strains isolated from an electroplating wastewater treatment plant.</title>
        <authorList>
            <person name="Cai X."/>
            <person name="Zheng X."/>
            <person name="Zhang D."/>
            <person name="Iqbal W."/>
            <person name="Liu C."/>
            <person name="Yang B."/>
            <person name="Zhao X."/>
            <person name="Lu X."/>
            <person name="Mao Y."/>
        </authorList>
    </citation>
    <scope>NUCLEOTIDE SEQUENCE [LARGE SCALE GENOMIC DNA]</scope>
    <source>
        <strain evidence="1 2">Ni1-3</strain>
    </source>
</reference>
<dbReference type="Proteomes" id="UP000321124">
    <property type="component" value="Chromosome"/>
</dbReference>
<evidence type="ECO:0000313" key="2">
    <source>
        <dbReference type="Proteomes" id="UP000321124"/>
    </source>
</evidence>
<dbReference type="AlphaFoldDB" id="A0A8A7QVL2"/>